<evidence type="ECO:0000256" key="1">
    <source>
        <dbReference type="ARBA" id="ARBA00022536"/>
    </source>
</evidence>
<feature type="domain" description="EGF-like" evidence="8">
    <location>
        <begin position="974"/>
        <end position="1008"/>
    </location>
</feature>
<dbReference type="AlphaFoldDB" id="A0A6J2Y1X2"/>
<dbReference type="Gene3D" id="2.10.25.10">
    <property type="entry name" value="Laminin"/>
    <property type="match status" value="1"/>
</dbReference>
<keyword evidence="7" id="KW-0472">Membrane</keyword>
<keyword evidence="7" id="KW-1133">Transmembrane helix</keyword>
<feature type="disulfide bond" evidence="5">
    <location>
        <begin position="998"/>
        <end position="1007"/>
    </location>
</feature>
<dbReference type="SUPFAM" id="SSF57184">
    <property type="entry name" value="Growth factor receptor domain"/>
    <property type="match status" value="1"/>
</dbReference>
<name>A0A6J2Y1X2_SITOR</name>
<evidence type="ECO:0000256" key="7">
    <source>
        <dbReference type="SAM" id="Phobius"/>
    </source>
</evidence>
<feature type="compositionally biased region" description="Polar residues" evidence="6">
    <location>
        <begin position="475"/>
        <end position="498"/>
    </location>
</feature>
<keyword evidence="2" id="KW-0732">Signal</keyword>
<evidence type="ECO:0000256" key="6">
    <source>
        <dbReference type="SAM" id="MobiDB-lite"/>
    </source>
</evidence>
<dbReference type="CTD" id="44011"/>
<sequence length="1255" mass="136725">MGQNMRWPLVTYGLLIICCLFINKCFGNIYPNSFISPNSADKHPEQIVSAEALKTSGPKDITPTLLLKDDNEDRGNLDTNSENLLGVSISSVEEKRVERSADPILSKTTAEDNLLLFKNIEDSFDRNDVELSGRVAHLIQPSRTDKNQYFGVVQSTVDQSSGEVKGALQGRSLQEPQEISPTATTLTTTATLSSEPGKPRQANPDIQDIITGLVKLLNGNVNVHANTALEMGRPVRPVSTRINNRGPPRITDVPPLPPDFNLPAPPKLPPTGPVPPPVSTRPPAPYPFEIPPSNVSPKRPYPGKPGNGISETGNGRPGFYKPPTAPPWNRRRPTKRPNPYVPPYKPLPSMTDTDLVSLTSELPTDDILTLNLDSQLGIHSETDEQSFDDDTLGEKIDGNLTKDDPQTLLPQDLNKDQQTSEAIDKENAAFEKNKEKNPKPDKSSKITLVTPTMKTGLPILETPILLITEGSYAKNSSEVSNPISPTSSLKSEVQLTHDSSSAFQSENSSSTTTSLPEDHDNNIPHLESSIQEVLPTSNNSKSTTALSNTATSELPSISQTHNVSRTQVNYIQTSTDNQTTSTAFPYYPYRPRPGIVLDDTEYKPGGIDRQPIVTRPPLGAIGDIFDVTVSAIQGPGGQSAGQGQPYVIPVDIENINGHGEVITSPVGSEGFVSIDGKRTYLNLFGDNPDPTGTLAIKPSAASSNQVVQGTGYVQPDKTSKPNLGSVKPAQRRPSYGRPRPSQPPVRIDTCIVGDDSTCDVSQHEICRTELGVSACHCRPGTARRKHRDPCRKIVSVLLSLRVDKIYERRVVWADELLEKSSESYGQLSYEAERALESAMSMTPFSDEYLGAKVNNIYRGDRSQGQAGVFVNITLQLEDNADTSRPSVRGDIQKHLLGVIQRRSNNVGNSALWVDSPPGAVSSLQDLDECSSPELHDCHTQATCVNIFGSFKCECNDGLRDPWSDNKHRAGRHCEQCSAAHCNNRGECKYQNGQEVCVCTGNYYGNQCELDGEVLGVAIGASVAAIIIIGLTLVCLVMWSRKWSREQKAAVGSPVFGYMATASNTVKTPVVGAPPYQLTLEDRLRWAQIADVMAQANHYAPEPGLAPTRPSSAMFGYPTLPIGNTLQRHPGSVCGTLPPVPLPRLNLQAQMASRAASMKPDNSSSSEEEDKVDLLGRNFHVPRPKSRSNASIANQSGIYYDVDYDQNDIYKPSGIPMKVFGGIMGGRRHNDKGNDDEWWLYDDFKHKGRTSPTTSL</sequence>
<keyword evidence="7" id="KW-0812">Transmembrane</keyword>
<dbReference type="InterPro" id="IPR009030">
    <property type="entry name" value="Growth_fac_rcpt_cys_sf"/>
</dbReference>
<evidence type="ECO:0000256" key="3">
    <source>
        <dbReference type="ARBA" id="ARBA00022737"/>
    </source>
</evidence>
<evidence type="ECO:0000256" key="4">
    <source>
        <dbReference type="ARBA" id="ARBA00023157"/>
    </source>
</evidence>
<gene>
    <name evidence="10" type="primary">LOC115883483</name>
</gene>
<dbReference type="PROSITE" id="PS00022">
    <property type="entry name" value="EGF_1"/>
    <property type="match status" value="1"/>
</dbReference>
<comment type="caution">
    <text evidence="5">Lacks conserved residue(s) required for the propagation of feature annotation.</text>
</comment>
<keyword evidence="1 5" id="KW-0245">EGF-like domain</keyword>
<feature type="compositionally biased region" description="Basic and acidic residues" evidence="6">
    <location>
        <begin position="392"/>
        <end position="405"/>
    </location>
</feature>
<feature type="compositionally biased region" description="Polar residues" evidence="6">
    <location>
        <begin position="528"/>
        <end position="561"/>
    </location>
</feature>
<feature type="region of interest" description="Disordered" evidence="6">
    <location>
        <begin position="380"/>
        <end position="449"/>
    </location>
</feature>
<dbReference type="PROSITE" id="PS00010">
    <property type="entry name" value="ASX_HYDROXYL"/>
    <property type="match status" value="1"/>
</dbReference>
<feature type="domain" description="EGF-like" evidence="8">
    <location>
        <begin position="925"/>
        <end position="964"/>
    </location>
</feature>
<feature type="compositionally biased region" description="Pro residues" evidence="6">
    <location>
        <begin position="254"/>
        <end position="290"/>
    </location>
</feature>
<evidence type="ECO:0000256" key="5">
    <source>
        <dbReference type="PROSITE-ProRule" id="PRU00076"/>
    </source>
</evidence>
<dbReference type="InterPro" id="IPR049883">
    <property type="entry name" value="NOTCH1_EGF-like"/>
</dbReference>
<dbReference type="InterPro" id="IPR000742">
    <property type="entry name" value="EGF"/>
</dbReference>
<dbReference type="PROSITE" id="PS01187">
    <property type="entry name" value="EGF_CA"/>
    <property type="match status" value="1"/>
</dbReference>
<dbReference type="PANTHER" id="PTHR24039:SF52">
    <property type="entry name" value="EGF-LIKE DOMAIN-CONTAINING PROTEIN"/>
    <property type="match status" value="1"/>
</dbReference>
<evidence type="ECO:0000256" key="2">
    <source>
        <dbReference type="ARBA" id="ARBA00022729"/>
    </source>
</evidence>
<dbReference type="InterPro" id="IPR018097">
    <property type="entry name" value="EGF_Ca-bd_CS"/>
</dbReference>
<keyword evidence="4 5" id="KW-1015">Disulfide bond</keyword>
<dbReference type="OrthoDB" id="2015116at2759"/>
<feature type="compositionally biased region" description="Low complexity" evidence="6">
    <location>
        <begin position="499"/>
        <end position="510"/>
    </location>
</feature>
<dbReference type="PANTHER" id="PTHR24039">
    <property type="entry name" value="FIBRILLIN-RELATED"/>
    <property type="match status" value="1"/>
</dbReference>
<dbReference type="Pfam" id="PF07645">
    <property type="entry name" value="EGF_CA"/>
    <property type="match status" value="1"/>
</dbReference>
<reference evidence="10" key="1">
    <citation type="submission" date="2025-08" db="UniProtKB">
        <authorList>
            <consortium name="RefSeq"/>
        </authorList>
    </citation>
    <scope>IDENTIFICATION</scope>
    <source>
        <tissue evidence="10">Gonads</tissue>
    </source>
</reference>
<keyword evidence="3" id="KW-0677">Repeat</keyword>
<evidence type="ECO:0000313" key="10">
    <source>
        <dbReference type="RefSeq" id="XP_030757707.1"/>
    </source>
</evidence>
<dbReference type="RefSeq" id="XP_030757707.1">
    <property type="nucleotide sequence ID" value="XM_030901847.1"/>
</dbReference>
<accession>A0A6J2Y1X2</accession>
<dbReference type="FunCoup" id="A0A6J2Y1X2">
    <property type="interactions" value="6"/>
</dbReference>
<protein>
    <submittedName>
        <fullName evidence="10">Uncharacterized protein LOC115883483</fullName>
    </submittedName>
</protein>
<feature type="compositionally biased region" description="Basic and acidic residues" evidence="6">
    <location>
        <begin position="422"/>
        <end position="444"/>
    </location>
</feature>
<feature type="region of interest" description="Disordered" evidence="6">
    <location>
        <begin position="237"/>
        <end position="352"/>
    </location>
</feature>
<evidence type="ECO:0000313" key="9">
    <source>
        <dbReference type="Proteomes" id="UP000504635"/>
    </source>
</evidence>
<dbReference type="SMART" id="SM00179">
    <property type="entry name" value="EGF_CA"/>
    <property type="match status" value="1"/>
</dbReference>
<feature type="transmembrane region" description="Helical" evidence="7">
    <location>
        <begin position="1013"/>
        <end position="1038"/>
    </location>
</feature>
<dbReference type="Proteomes" id="UP000504635">
    <property type="component" value="Unplaced"/>
</dbReference>
<dbReference type="GO" id="GO:0005509">
    <property type="term" value="F:calcium ion binding"/>
    <property type="evidence" value="ECO:0007669"/>
    <property type="project" value="InterPro"/>
</dbReference>
<proteinExistence type="predicted"/>
<dbReference type="CDD" id="cd00054">
    <property type="entry name" value="EGF_CA"/>
    <property type="match status" value="1"/>
</dbReference>
<organism evidence="9 10">
    <name type="scientific">Sitophilus oryzae</name>
    <name type="common">Rice weevil</name>
    <name type="synonym">Curculio oryzae</name>
    <dbReference type="NCBI Taxonomy" id="7048"/>
    <lineage>
        <taxon>Eukaryota</taxon>
        <taxon>Metazoa</taxon>
        <taxon>Ecdysozoa</taxon>
        <taxon>Arthropoda</taxon>
        <taxon>Hexapoda</taxon>
        <taxon>Insecta</taxon>
        <taxon>Pterygota</taxon>
        <taxon>Neoptera</taxon>
        <taxon>Endopterygota</taxon>
        <taxon>Coleoptera</taxon>
        <taxon>Polyphaga</taxon>
        <taxon>Cucujiformia</taxon>
        <taxon>Curculionidae</taxon>
        <taxon>Dryophthorinae</taxon>
        <taxon>Sitophilus</taxon>
    </lineage>
</organism>
<dbReference type="KEGG" id="soy:115883483"/>
<dbReference type="InterPro" id="IPR000152">
    <property type="entry name" value="EGF-type_Asp/Asn_hydroxyl_site"/>
</dbReference>
<keyword evidence="9" id="KW-1185">Reference proteome</keyword>
<feature type="region of interest" description="Disordered" evidence="6">
    <location>
        <begin position="706"/>
        <end position="745"/>
    </location>
</feature>
<dbReference type="InParanoid" id="A0A6J2Y1X2"/>
<dbReference type="SMART" id="SM00181">
    <property type="entry name" value="EGF"/>
    <property type="match status" value="2"/>
</dbReference>
<evidence type="ECO:0000259" key="8">
    <source>
        <dbReference type="PROSITE" id="PS50026"/>
    </source>
</evidence>
<dbReference type="GeneID" id="115883483"/>
<feature type="region of interest" description="Disordered" evidence="6">
    <location>
        <begin position="475"/>
        <end position="561"/>
    </location>
</feature>
<dbReference type="InterPro" id="IPR001881">
    <property type="entry name" value="EGF-like_Ca-bd_dom"/>
</dbReference>
<dbReference type="FunFam" id="2.10.25.10:FF:000672">
    <property type="entry name" value="Uncharacterized protein, isoform C"/>
    <property type="match status" value="1"/>
</dbReference>
<dbReference type="PROSITE" id="PS50026">
    <property type="entry name" value="EGF_3"/>
    <property type="match status" value="2"/>
</dbReference>